<name>A0A7W9SKZ0_ARMRO</name>
<dbReference type="SUPFAM" id="SSF51230">
    <property type="entry name" value="Single hybrid motif"/>
    <property type="match status" value="1"/>
</dbReference>
<comment type="similarity">
    <text evidence="1">Belongs to the GcvH family.</text>
</comment>
<dbReference type="InterPro" id="IPR000089">
    <property type="entry name" value="Biotin_lipoyl"/>
</dbReference>
<evidence type="ECO:0000256" key="2">
    <source>
        <dbReference type="ARBA" id="ARBA00022823"/>
    </source>
</evidence>
<dbReference type="Gene3D" id="2.40.50.100">
    <property type="match status" value="1"/>
</dbReference>
<dbReference type="GO" id="GO:0019464">
    <property type="term" value="P:glycine decarboxylation via glycine cleavage system"/>
    <property type="evidence" value="ECO:0007669"/>
    <property type="project" value="InterPro"/>
</dbReference>
<feature type="domain" description="Lipoyl-binding" evidence="3">
    <location>
        <begin position="39"/>
        <end position="122"/>
    </location>
</feature>
<gene>
    <name evidence="4" type="ORF">HNQ39_000308</name>
</gene>
<dbReference type="AlphaFoldDB" id="A0A7W9SKZ0"/>
<evidence type="ECO:0000256" key="1">
    <source>
        <dbReference type="ARBA" id="ARBA00009249"/>
    </source>
</evidence>
<dbReference type="GO" id="GO:0005737">
    <property type="term" value="C:cytoplasm"/>
    <property type="evidence" value="ECO:0007669"/>
    <property type="project" value="TreeGrafter"/>
</dbReference>
<dbReference type="InterPro" id="IPR033753">
    <property type="entry name" value="GCV_H/Fam206"/>
</dbReference>
<keyword evidence="5" id="KW-1185">Reference proteome</keyword>
<comment type="caution">
    <text evidence="4">The sequence shown here is derived from an EMBL/GenBank/DDBJ whole genome shotgun (WGS) entry which is preliminary data.</text>
</comment>
<dbReference type="EMBL" id="JACHGW010000001">
    <property type="protein sequence ID" value="MBB6048546.1"/>
    <property type="molecule type" value="Genomic_DNA"/>
</dbReference>
<dbReference type="Pfam" id="PF01597">
    <property type="entry name" value="GCV_H"/>
    <property type="match status" value="1"/>
</dbReference>
<dbReference type="PROSITE" id="PS50968">
    <property type="entry name" value="BIOTINYL_LIPOYL"/>
    <property type="match status" value="1"/>
</dbReference>
<dbReference type="Proteomes" id="UP000520814">
    <property type="component" value="Unassembled WGS sequence"/>
</dbReference>
<evidence type="ECO:0000313" key="5">
    <source>
        <dbReference type="Proteomes" id="UP000520814"/>
    </source>
</evidence>
<dbReference type="GO" id="GO:0005960">
    <property type="term" value="C:glycine cleavage complex"/>
    <property type="evidence" value="ECO:0007669"/>
    <property type="project" value="InterPro"/>
</dbReference>
<keyword evidence="2" id="KW-0450">Lipoyl</keyword>
<evidence type="ECO:0000259" key="3">
    <source>
        <dbReference type="PROSITE" id="PS50968"/>
    </source>
</evidence>
<accession>A0A7W9SKZ0</accession>
<dbReference type="InterPro" id="IPR002930">
    <property type="entry name" value="GCV_H"/>
</dbReference>
<dbReference type="GO" id="GO:0009249">
    <property type="term" value="P:protein lipoylation"/>
    <property type="evidence" value="ECO:0007669"/>
    <property type="project" value="TreeGrafter"/>
</dbReference>
<dbReference type="PROSITE" id="PS00189">
    <property type="entry name" value="LIPOYL"/>
    <property type="match status" value="1"/>
</dbReference>
<protein>
    <submittedName>
        <fullName evidence="4">Glycine cleavage system H protein</fullName>
    </submittedName>
</protein>
<dbReference type="InterPro" id="IPR003016">
    <property type="entry name" value="2-oxoA_DH_lipoyl-BS"/>
</dbReference>
<reference evidence="4 5" key="1">
    <citation type="submission" date="2020-08" db="EMBL/GenBank/DDBJ databases">
        <title>Genomic Encyclopedia of Type Strains, Phase IV (KMG-IV): sequencing the most valuable type-strain genomes for metagenomic binning, comparative biology and taxonomic classification.</title>
        <authorList>
            <person name="Goeker M."/>
        </authorList>
    </citation>
    <scope>NUCLEOTIDE SEQUENCE [LARGE SCALE GENOMIC DNA]</scope>
    <source>
        <strain evidence="4 5">DSM 23562</strain>
    </source>
</reference>
<dbReference type="PANTHER" id="PTHR11715:SF3">
    <property type="entry name" value="GLYCINE CLEAVAGE SYSTEM H PROTEIN-RELATED"/>
    <property type="match status" value="1"/>
</dbReference>
<dbReference type="CDD" id="cd06848">
    <property type="entry name" value="GCS_H"/>
    <property type="match status" value="1"/>
</dbReference>
<dbReference type="RefSeq" id="WP_184192184.1">
    <property type="nucleotide sequence ID" value="NZ_JACHGW010000001.1"/>
</dbReference>
<organism evidence="4 5">
    <name type="scientific">Armatimonas rosea</name>
    <dbReference type="NCBI Taxonomy" id="685828"/>
    <lineage>
        <taxon>Bacteria</taxon>
        <taxon>Bacillati</taxon>
        <taxon>Armatimonadota</taxon>
        <taxon>Armatimonadia</taxon>
        <taxon>Armatimonadales</taxon>
        <taxon>Armatimonadaceae</taxon>
        <taxon>Armatimonas</taxon>
    </lineage>
</organism>
<dbReference type="PANTHER" id="PTHR11715">
    <property type="entry name" value="GLYCINE CLEAVAGE SYSTEM H PROTEIN"/>
    <property type="match status" value="1"/>
</dbReference>
<dbReference type="InterPro" id="IPR011053">
    <property type="entry name" value="Single_hybrid_motif"/>
</dbReference>
<proteinExistence type="inferred from homology"/>
<sequence length="157" mass="17604">MSSTDEIRYRRSRFSTRLPTDRLYTRSHFWVKHDEAQESWQVGFTQFAIRMLGEFVEIRFQVQPGEAIAVGQVIGEIEGFKAVTEIYSVIAGTFQGVNPDLETDITLADTDPYQRGWLYRAAGTPEAEAVVGEGYVDVLDATIAKMTDKQAQGESDG</sequence>
<evidence type="ECO:0000313" key="4">
    <source>
        <dbReference type="EMBL" id="MBB6048546.1"/>
    </source>
</evidence>